<evidence type="ECO:0000256" key="1">
    <source>
        <dbReference type="SAM" id="MobiDB-lite"/>
    </source>
</evidence>
<dbReference type="AlphaFoldDB" id="A0A8K0WRA8"/>
<proteinExistence type="predicted"/>
<protein>
    <submittedName>
        <fullName evidence="2">Uncharacterized protein</fullName>
    </submittedName>
</protein>
<evidence type="ECO:0000313" key="3">
    <source>
        <dbReference type="Proteomes" id="UP000813444"/>
    </source>
</evidence>
<dbReference type="Proteomes" id="UP000813444">
    <property type="component" value="Unassembled WGS sequence"/>
</dbReference>
<name>A0A8K0WRA8_9HYPO</name>
<dbReference type="EMBL" id="JAGPNK010000006">
    <property type="protein sequence ID" value="KAH7319774.1"/>
    <property type="molecule type" value="Genomic_DNA"/>
</dbReference>
<gene>
    <name evidence="2" type="ORF">B0I35DRAFT_429857</name>
</gene>
<feature type="region of interest" description="Disordered" evidence="1">
    <location>
        <begin position="21"/>
        <end position="137"/>
    </location>
</feature>
<keyword evidence="3" id="KW-1185">Reference proteome</keyword>
<feature type="compositionally biased region" description="Basic residues" evidence="1">
    <location>
        <begin position="38"/>
        <end position="50"/>
    </location>
</feature>
<reference evidence="2" key="1">
    <citation type="journal article" date="2021" name="Nat. Commun.">
        <title>Genetic determinants of endophytism in the Arabidopsis root mycobiome.</title>
        <authorList>
            <person name="Mesny F."/>
            <person name="Miyauchi S."/>
            <person name="Thiergart T."/>
            <person name="Pickel B."/>
            <person name="Atanasova L."/>
            <person name="Karlsson M."/>
            <person name="Huettel B."/>
            <person name="Barry K.W."/>
            <person name="Haridas S."/>
            <person name="Chen C."/>
            <person name="Bauer D."/>
            <person name="Andreopoulos W."/>
            <person name="Pangilinan J."/>
            <person name="LaButti K."/>
            <person name="Riley R."/>
            <person name="Lipzen A."/>
            <person name="Clum A."/>
            <person name="Drula E."/>
            <person name="Henrissat B."/>
            <person name="Kohler A."/>
            <person name="Grigoriev I.V."/>
            <person name="Martin F.M."/>
            <person name="Hacquard S."/>
        </authorList>
    </citation>
    <scope>NUCLEOTIDE SEQUENCE</scope>
    <source>
        <strain evidence="2">MPI-CAGE-CH-0235</strain>
    </source>
</reference>
<evidence type="ECO:0000313" key="2">
    <source>
        <dbReference type="EMBL" id="KAH7319774.1"/>
    </source>
</evidence>
<comment type="caution">
    <text evidence="2">The sequence shown here is derived from an EMBL/GenBank/DDBJ whole genome shotgun (WGS) entry which is preliminary data.</text>
</comment>
<organism evidence="2 3">
    <name type="scientific">Stachybotrys elegans</name>
    <dbReference type="NCBI Taxonomy" id="80388"/>
    <lineage>
        <taxon>Eukaryota</taxon>
        <taxon>Fungi</taxon>
        <taxon>Dikarya</taxon>
        <taxon>Ascomycota</taxon>
        <taxon>Pezizomycotina</taxon>
        <taxon>Sordariomycetes</taxon>
        <taxon>Hypocreomycetidae</taxon>
        <taxon>Hypocreales</taxon>
        <taxon>Stachybotryaceae</taxon>
        <taxon>Stachybotrys</taxon>
    </lineage>
</organism>
<feature type="compositionally biased region" description="Polar residues" evidence="1">
    <location>
        <begin position="91"/>
        <end position="130"/>
    </location>
</feature>
<accession>A0A8K0WRA8</accession>
<sequence>MPHCHDRHTWDYEYGNLTKRRTKLAGQPLGLEESNTRTKTKAKSKLRSKFGSKFGSKWQKQQNLFPHCKTRRRDKQDTQRRSVGNLKKLFKQNTSSISDTSLPTNTLRGNNNVEASNTIREPHTVTTAPTATEDDKVVDNPVEMQEYLQGLKAPEEWLGSPQQEFSDHPGHDIWEWDDEVRRWHRMGGERKESDYFPQEMVWRPCGGSK</sequence>